<evidence type="ECO:0008006" key="5">
    <source>
        <dbReference type="Google" id="ProtNLM"/>
    </source>
</evidence>
<protein>
    <recommendedName>
        <fullName evidence="5">Karyogamy protein KAR9</fullName>
    </recommendedName>
</protein>
<feature type="coiled-coil region" evidence="1">
    <location>
        <begin position="268"/>
        <end position="339"/>
    </location>
</feature>
<reference evidence="3 4" key="1">
    <citation type="submission" date="2016-08" db="EMBL/GenBank/DDBJ databases">
        <title>Draft genome sequence of allopolyploid Zygosaccharomyces rouxii.</title>
        <authorList>
            <person name="Watanabe J."/>
            <person name="Uehara K."/>
            <person name="Mogi Y."/>
            <person name="Tsukioka Y."/>
        </authorList>
    </citation>
    <scope>NUCLEOTIDE SEQUENCE [LARGE SCALE GENOMIC DNA]</scope>
    <source>
        <strain evidence="3 4">NBRC 110957</strain>
    </source>
</reference>
<evidence type="ECO:0000256" key="1">
    <source>
        <dbReference type="SAM" id="Coils"/>
    </source>
</evidence>
<accession>A0A1Q3AG27</accession>
<dbReference type="Pfam" id="PF08580">
    <property type="entry name" value="KAR9"/>
    <property type="match status" value="1"/>
</dbReference>
<feature type="compositionally biased region" description="Low complexity" evidence="2">
    <location>
        <begin position="408"/>
        <end position="421"/>
    </location>
</feature>
<dbReference type="PANTHER" id="PTHR37271">
    <property type="entry name" value="KARYOGAMY PROTEIN KAR9"/>
    <property type="match status" value="1"/>
</dbReference>
<feature type="region of interest" description="Disordered" evidence="2">
    <location>
        <begin position="408"/>
        <end position="427"/>
    </location>
</feature>
<evidence type="ECO:0000313" key="3">
    <source>
        <dbReference type="EMBL" id="GAV54694.1"/>
    </source>
</evidence>
<dbReference type="GO" id="GO:0005938">
    <property type="term" value="C:cell cortex"/>
    <property type="evidence" value="ECO:0007669"/>
    <property type="project" value="TreeGrafter"/>
</dbReference>
<keyword evidence="1" id="KW-0175">Coiled coil</keyword>
<dbReference type="GO" id="GO:0051293">
    <property type="term" value="P:establishment of spindle localization"/>
    <property type="evidence" value="ECO:0007669"/>
    <property type="project" value="TreeGrafter"/>
</dbReference>
<dbReference type="GO" id="GO:0005816">
    <property type="term" value="C:spindle pole body"/>
    <property type="evidence" value="ECO:0007669"/>
    <property type="project" value="TreeGrafter"/>
</dbReference>
<organism evidence="3 4">
    <name type="scientific">Zygosaccharomyces rouxii</name>
    <dbReference type="NCBI Taxonomy" id="4956"/>
    <lineage>
        <taxon>Eukaryota</taxon>
        <taxon>Fungi</taxon>
        <taxon>Dikarya</taxon>
        <taxon>Ascomycota</taxon>
        <taxon>Saccharomycotina</taxon>
        <taxon>Saccharomycetes</taxon>
        <taxon>Saccharomycetales</taxon>
        <taxon>Saccharomycetaceae</taxon>
        <taxon>Zygosaccharomyces</taxon>
    </lineage>
</organism>
<gene>
    <name evidence="3" type="ORF">ZYGR_0AS00160</name>
</gene>
<sequence>MDSGSKPNAQFCFEQILPDLQETVKYIGKSTSLKQDHHSKLIWLSRQLNSIKHEIIEVFDAFIDERHMLCFMERLAKDKKRYYDLVGIINKIEPSLSHLLDLVELVLISSGSAREFDGLFDLIEDCTGLAVELKIRLNSKMPLLEASLEFDEISKDNIDTLGTVIDTNINLCFEVQEERFTSPVRHPPSFTLKQVIRLLASHTDTAEATIPTFSPIEEVLSRKYLDIKRTVPPICKSLKEIIPARIEHFSKRTIIHIDHLTKLLKEKHKEVLDKYNIMVKEVRELKRELVDKRWNLLFLNLNHELQSILDEIQRLESKVHDYGNNIEAQEKVKEQLRSKTGTVTKTFNVIYRALEFSLLDVDIASTTNELAQRWLDMSPQSDRVLSTSSSLVDETSFDSLSSRFRSLSMGSTETSETEQSSVPPPPARGKFGALLLKKMNIKPVMVTSPTANDLKNPFLNNLPLPKDEVISRSSSLSMEPVPNLVFKKPEVILERPETPVERSATPSEMPETPVADGDITNVVTSMENYARLEGLEADKINYYAQIPSRIPKLRNQESFKYNWYPSDKSDPPWAPYTFKYNKNSNGSGRLLPPTPLADILTIKKRLLPTNDNSLMTKI</sequence>
<feature type="region of interest" description="Disordered" evidence="2">
    <location>
        <begin position="497"/>
        <end position="516"/>
    </location>
</feature>
<dbReference type="PANTHER" id="PTHR37271:SF1">
    <property type="entry name" value="KARYOGAMY PROTEIN KAR9"/>
    <property type="match status" value="1"/>
</dbReference>
<dbReference type="EMBL" id="BDGX01000045">
    <property type="protein sequence ID" value="GAV54694.1"/>
    <property type="molecule type" value="Genomic_DNA"/>
</dbReference>
<dbReference type="GO" id="GO:0031578">
    <property type="term" value="P:mitotic spindle orientation checkpoint signaling"/>
    <property type="evidence" value="ECO:0007669"/>
    <property type="project" value="TreeGrafter"/>
</dbReference>
<dbReference type="AlphaFoldDB" id="A0A1Q3AG27"/>
<dbReference type="Proteomes" id="UP000187013">
    <property type="component" value="Unassembled WGS sequence"/>
</dbReference>
<evidence type="ECO:0000256" key="2">
    <source>
        <dbReference type="SAM" id="MobiDB-lite"/>
    </source>
</evidence>
<dbReference type="GO" id="GO:0043332">
    <property type="term" value="C:mating projection tip"/>
    <property type="evidence" value="ECO:0007669"/>
    <property type="project" value="TreeGrafter"/>
</dbReference>
<comment type="caution">
    <text evidence="3">The sequence shown here is derived from an EMBL/GenBank/DDBJ whole genome shotgun (WGS) entry which is preliminary data.</text>
</comment>
<name>A0A1Q3AG27_ZYGRO</name>
<dbReference type="OrthoDB" id="5559380at2759"/>
<proteinExistence type="predicted"/>
<evidence type="ECO:0000313" key="4">
    <source>
        <dbReference type="Proteomes" id="UP000187013"/>
    </source>
</evidence>
<dbReference type="GO" id="GO:0030473">
    <property type="term" value="P:nuclear migration along microtubule"/>
    <property type="evidence" value="ECO:0007669"/>
    <property type="project" value="TreeGrafter"/>
</dbReference>
<dbReference type="InterPro" id="IPR013889">
    <property type="entry name" value="Karyogamy_KAR9"/>
</dbReference>